<comment type="catalytic activity">
    <reaction evidence="1">
        <text>Hydrolyzes the link between N-acetylmuramoyl residues and L-amino acid residues in certain cell-wall glycopeptides.</text>
        <dbReference type="EC" id="3.5.1.28"/>
    </reaction>
</comment>
<dbReference type="SMART" id="SM00257">
    <property type="entry name" value="LysM"/>
    <property type="match status" value="3"/>
</dbReference>
<accession>A0A4Q0YQI0</accession>
<feature type="domain" description="LysM" evidence="8">
    <location>
        <begin position="398"/>
        <end position="441"/>
    </location>
</feature>
<dbReference type="Proteomes" id="UP000290287">
    <property type="component" value="Unassembled WGS sequence"/>
</dbReference>
<dbReference type="Gene3D" id="2.60.40.3500">
    <property type="match status" value="1"/>
</dbReference>
<proteinExistence type="inferred from homology"/>
<dbReference type="Pfam" id="PF11741">
    <property type="entry name" value="AMIN"/>
    <property type="match status" value="1"/>
</dbReference>
<dbReference type="Gene3D" id="3.40.630.40">
    <property type="entry name" value="Zn-dependent exopeptidases"/>
    <property type="match status" value="1"/>
</dbReference>
<feature type="region of interest" description="Disordered" evidence="6">
    <location>
        <begin position="455"/>
        <end position="485"/>
    </location>
</feature>
<dbReference type="GO" id="GO:0008745">
    <property type="term" value="F:N-acetylmuramoyl-L-alanine amidase activity"/>
    <property type="evidence" value="ECO:0007669"/>
    <property type="project" value="UniProtKB-EC"/>
</dbReference>
<dbReference type="AlphaFoldDB" id="A0A4Q0YQI0"/>
<evidence type="ECO:0000256" key="4">
    <source>
        <dbReference type="ARBA" id="ARBA00022801"/>
    </source>
</evidence>
<dbReference type="OrthoDB" id="9806267at2"/>
<sequence length="586" mass="63750">MKWRGLVIALLCWMGAAFPALANKLENIRAWPAPTETRVVMDLADAPQYSFFTLTSPNRLVVDLKKTGLGVALPMTIQNSKILNKIRKSNPPEAGTYRLVFELTDKSKPRLFTLAPGGEYGHRLVIDLPHSDKKEDVKPVKRPSSSTTKALPFGTDDIVIAVDAGHGGNDPGAIGPGRTYEKHITLAIAKQVAEKINKVPGMRAVLTRSGDYYVDLNKRSKIARKNKAHLLVSIHADGFSKPEPKGASVWLLSQRRARSEIGRWLEQTEEQSNLLGGGSLLGDGNEDEYLSRAVLDLQFANSQKEGYDVAIGVLERLGKFTSLHKSNPEYASLAVLKSPDIPSLLVEAGFITNPKEERLLKTSKHQWKVATAVAEGIISYFEQFPPDGTLMAVKKNGVKHTVKSGESLSVIAKRYGSTVSSIRAANGLKSNTLRVGQLLTVPNVNVGSVAVKASDSKSLTTKTTSKKRQTSSSGAPTPTRTTTVTHTVRKGDFLGKIAAKYGVTVTSIRQNNRLKRDVLYVGKKLKIVGAKVAVPVASRTRHKVKRGEYLGKIAANYGVSIESIRQANKLRSDELAIGQTLIIPRG</sequence>
<keyword evidence="5" id="KW-0961">Cell wall biogenesis/degradation</keyword>
<dbReference type="InterPro" id="IPR002508">
    <property type="entry name" value="MurNAc-LAA_cat"/>
</dbReference>
<dbReference type="GO" id="GO:0030288">
    <property type="term" value="C:outer membrane-bounded periplasmic space"/>
    <property type="evidence" value="ECO:0007669"/>
    <property type="project" value="TreeGrafter"/>
</dbReference>
<dbReference type="CDD" id="cd02696">
    <property type="entry name" value="MurNAc-LAA"/>
    <property type="match status" value="1"/>
</dbReference>
<protein>
    <recommendedName>
        <fullName evidence="3">N-acetylmuramoyl-L-alanine amidase</fullName>
        <ecNumber evidence="3">3.5.1.28</ecNumber>
    </recommendedName>
</protein>
<dbReference type="PANTHER" id="PTHR30404">
    <property type="entry name" value="N-ACETYLMURAMOYL-L-ALANINE AMIDASE"/>
    <property type="match status" value="1"/>
</dbReference>
<feature type="chain" id="PRO_5020530576" description="N-acetylmuramoyl-L-alanine amidase" evidence="7">
    <location>
        <begin position="23"/>
        <end position="586"/>
    </location>
</feature>
<evidence type="ECO:0000256" key="6">
    <source>
        <dbReference type="SAM" id="MobiDB-lite"/>
    </source>
</evidence>
<feature type="signal peptide" evidence="7">
    <location>
        <begin position="1"/>
        <end position="22"/>
    </location>
</feature>
<feature type="domain" description="LysM" evidence="8">
    <location>
        <begin position="540"/>
        <end position="583"/>
    </location>
</feature>
<evidence type="ECO:0000259" key="8">
    <source>
        <dbReference type="PROSITE" id="PS51782"/>
    </source>
</evidence>
<evidence type="ECO:0000256" key="2">
    <source>
        <dbReference type="ARBA" id="ARBA00010860"/>
    </source>
</evidence>
<dbReference type="SMART" id="SM00646">
    <property type="entry name" value="Ami_3"/>
    <property type="match status" value="1"/>
</dbReference>
<dbReference type="InterPro" id="IPR018392">
    <property type="entry name" value="LysM"/>
</dbReference>
<dbReference type="EC" id="3.5.1.28" evidence="3"/>
<dbReference type="InterPro" id="IPR050695">
    <property type="entry name" value="N-acetylmuramoyl_amidase_3"/>
</dbReference>
<dbReference type="GO" id="GO:0071555">
    <property type="term" value="P:cell wall organization"/>
    <property type="evidence" value="ECO:0007669"/>
    <property type="project" value="UniProtKB-KW"/>
</dbReference>
<comment type="caution">
    <text evidence="9">The sequence shown here is derived from an EMBL/GenBank/DDBJ whole genome shotgun (WGS) entry which is preliminary data.</text>
</comment>
<dbReference type="SUPFAM" id="SSF54106">
    <property type="entry name" value="LysM domain"/>
    <property type="match status" value="3"/>
</dbReference>
<evidence type="ECO:0000256" key="1">
    <source>
        <dbReference type="ARBA" id="ARBA00001561"/>
    </source>
</evidence>
<comment type="similarity">
    <text evidence="2">Belongs to the N-acetylmuramoyl-L-alanine amidase 3 family.</text>
</comment>
<keyword evidence="10" id="KW-1185">Reference proteome</keyword>
<feature type="compositionally biased region" description="Low complexity" evidence="6">
    <location>
        <begin position="470"/>
        <end position="485"/>
    </location>
</feature>
<dbReference type="InterPro" id="IPR021731">
    <property type="entry name" value="AMIN_dom"/>
</dbReference>
<dbReference type="Pfam" id="PF01476">
    <property type="entry name" value="LysM"/>
    <property type="match status" value="3"/>
</dbReference>
<dbReference type="Gene3D" id="3.10.350.10">
    <property type="entry name" value="LysM domain"/>
    <property type="match status" value="3"/>
</dbReference>
<evidence type="ECO:0000256" key="5">
    <source>
        <dbReference type="ARBA" id="ARBA00023316"/>
    </source>
</evidence>
<dbReference type="GO" id="GO:0009253">
    <property type="term" value="P:peptidoglycan catabolic process"/>
    <property type="evidence" value="ECO:0007669"/>
    <property type="project" value="InterPro"/>
</dbReference>
<evidence type="ECO:0000313" key="9">
    <source>
        <dbReference type="EMBL" id="RXJ73380.1"/>
    </source>
</evidence>
<dbReference type="PANTHER" id="PTHR30404:SF6">
    <property type="entry name" value="N-ACETYLMURAMOYL-L-ALANINE AMIDASE AMIB"/>
    <property type="match status" value="1"/>
</dbReference>
<dbReference type="CDD" id="cd00118">
    <property type="entry name" value="LysM"/>
    <property type="match status" value="3"/>
</dbReference>
<dbReference type="InterPro" id="IPR036779">
    <property type="entry name" value="LysM_dom_sf"/>
</dbReference>
<dbReference type="RefSeq" id="WP_129122218.1">
    <property type="nucleotide sequence ID" value="NZ_PEIB01000010.1"/>
</dbReference>
<dbReference type="SUPFAM" id="SSF53187">
    <property type="entry name" value="Zn-dependent exopeptidases"/>
    <property type="match status" value="1"/>
</dbReference>
<evidence type="ECO:0000256" key="7">
    <source>
        <dbReference type="SAM" id="SignalP"/>
    </source>
</evidence>
<organism evidence="9 10">
    <name type="scientific">Veronia nyctiphanis</name>
    <dbReference type="NCBI Taxonomy" id="1278244"/>
    <lineage>
        <taxon>Bacteria</taxon>
        <taxon>Pseudomonadati</taxon>
        <taxon>Pseudomonadota</taxon>
        <taxon>Gammaproteobacteria</taxon>
        <taxon>Vibrionales</taxon>
        <taxon>Vibrionaceae</taxon>
        <taxon>Veronia</taxon>
    </lineage>
</organism>
<feature type="domain" description="LysM" evidence="8">
    <location>
        <begin position="484"/>
        <end position="527"/>
    </location>
</feature>
<keyword evidence="4" id="KW-0378">Hydrolase</keyword>
<dbReference type="PROSITE" id="PS51782">
    <property type="entry name" value="LYSM"/>
    <property type="match status" value="3"/>
</dbReference>
<dbReference type="Pfam" id="PF01520">
    <property type="entry name" value="Amidase_3"/>
    <property type="match status" value="1"/>
</dbReference>
<reference evidence="9 10" key="1">
    <citation type="submission" date="2017-10" db="EMBL/GenBank/DDBJ databases">
        <title>Nyctiphanis sp. nov., isolated from the stomach of the euphausiid Nyctiphanes simplex (Hansen, 1911) in the Gulf of California.</title>
        <authorList>
            <person name="Gomez-Gil B."/>
            <person name="Aguilar-Mendez M."/>
            <person name="Lopez-Cortes A."/>
            <person name="Gomez-Gutierrez J."/>
            <person name="Roque A."/>
            <person name="Lang E."/>
            <person name="Gonzalez-Castillo A."/>
        </authorList>
    </citation>
    <scope>NUCLEOTIDE SEQUENCE [LARGE SCALE GENOMIC DNA]</scope>
    <source>
        <strain evidence="9 10">CAIM 600</strain>
    </source>
</reference>
<evidence type="ECO:0000313" key="10">
    <source>
        <dbReference type="Proteomes" id="UP000290287"/>
    </source>
</evidence>
<dbReference type="EMBL" id="PEIB01000010">
    <property type="protein sequence ID" value="RXJ73380.1"/>
    <property type="molecule type" value="Genomic_DNA"/>
</dbReference>
<name>A0A4Q0YQI0_9GAMM</name>
<evidence type="ECO:0000256" key="3">
    <source>
        <dbReference type="ARBA" id="ARBA00011901"/>
    </source>
</evidence>
<gene>
    <name evidence="9" type="ORF">CS022_10460</name>
</gene>
<keyword evidence="7" id="KW-0732">Signal</keyword>